<feature type="region of interest" description="Disordered" evidence="1">
    <location>
        <begin position="181"/>
        <end position="203"/>
    </location>
</feature>
<protein>
    <submittedName>
        <fullName evidence="2">Uncharacterized protein</fullName>
    </submittedName>
</protein>
<feature type="compositionally biased region" description="Low complexity" evidence="1">
    <location>
        <begin position="688"/>
        <end position="702"/>
    </location>
</feature>
<gene>
    <name evidence="2" type="ORF">BSAL_62255</name>
</gene>
<keyword evidence="3" id="KW-1185">Reference proteome</keyword>
<accession>A0A0S4IRX7</accession>
<sequence>TMMQRRTSMTPGSDTTTTQPQQQTLTSETSGTQQLMPAVSFAFDIGAAHPPSPNPSRHERRGSTWALPSVKERSKSLAFSIPMSETPPEGAVAQAAGITEADVVEDHRKNNAQRLKATEARWQQDAKKLAAAVQKELLQKCSPDFGKTYDQRIMKPEVPAAASSAESPFTPGDAAFSGFTFGEPSASPSAHSGSSTMPREAPQRSAVITVANTNFGKEDASRTPDNPIALALKQRKDDAQMRNDERLQRYRQATNRHTLSNAVDAIIHGKVGRVADFQEMAGMQRTINKESHAKLGGLTPGGGARKDGTSLAGDRNAEYLVDRQPSHTNFDVAAGMISDMVNGKDSGAGTSEQPPLSTWLSMAAFKLDHPSSAQAEHHATPQHGGNHEQLKFLRKASMARLRSMDNSELVESNRASFAQFNLHGAGGDADPAMELPGLSRRRSSAFFLPSATQKHNSDHQPEASMRASSPPQLPEEIVLSNESHWIGASKNSSTTTDRSAADLQATLRRRRSNVAALLLTSGLGRHDVVATRKSGNGDTVLYAKQRARNSNATRPNSHGANDPSVDHLESYDESPKFVSWGDSHRSSEDSAVRRGKSKVRFSSNHEDSFTVGTAVGPEASTTTSTASSGSPAYELINPAAMHSAEVAAGGSAVPMFMWDVEVSTHHKHPTTQVVDSEDDEDDHGKNQGGRLSVSLRRASSLLGRGGKPTAGHVRSTPQVSTDRKKLRSPGYTPDAWCLDASDFHE</sequence>
<feature type="region of interest" description="Disordered" evidence="1">
    <location>
        <begin position="292"/>
        <end position="311"/>
    </location>
</feature>
<proteinExistence type="predicted"/>
<feature type="compositionally biased region" description="Low complexity" evidence="1">
    <location>
        <begin position="7"/>
        <end position="30"/>
    </location>
</feature>
<feature type="compositionally biased region" description="Basic and acidic residues" evidence="1">
    <location>
        <begin position="582"/>
        <end position="592"/>
    </location>
</feature>
<dbReference type="EMBL" id="CYKH01000318">
    <property type="protein sequence ID" value="CUF41002.1"/>
    <property type="molecule type" value="Genomic_DNA"/>
</dbReference>
<dbReference type="VEuPathDB" id="TriTrypDB:BSAL_62255"/>
<evidence type="ECO:0000256" key="1">
    <source>
        <dbReference type="SAM" id="MobiDB-lite"/>
    </source>
</evidence>
<name>A0A0S4IRX7_BODSA</name>
<feature type="region of interest" description="Disordered" evidence="1">
    <location>
        <begin position="451"/>
        <end position="472"/>
    </location>
</feature>
<dbReference type="AlphaFoldDB" id="A0A0S4IRX7"/>
<evidence type="ECO:0000313" key="3">
    <source>
        <dbReference type="Proteomes" id="UP000051952"/>
    </source>
</evidence>
<feature type="compositionally biased region" description="Basic and acidic residues" evidence="1">
    <location>
        <begin position="564"/>
        <end position="575"/>
    </location>
</feature>
<feature type="non-terminal residue" evidence="2">
    <location>
        <position position="1"/>
    </location>
</feature>
<feature type="compositionally biased region" description="Low complexity" evidence="1">
    <location>
        <begin position="619"/>
        <end position="628"/>
    </location>
</feature>
<feature type="region of interest" description="Disordered" evidence="1">
    <location>
        <begin position="45"/>
        <end position="64"/>
    </location>
</feature>
<reference evidence="3" key="1">
    <citation type="submission" date="2015-09" db="EMBL/GenBank/DDBJ databases">
        <authorList>
            <consortium name="Pathogen Informatics"/>
        </authorList>
    </citation>
    <scope>NUCLEOTIDE SEQUENCE [LARGE SCALE GENOMIC DNA]</scope>
    <source>
        <strain evidence="3">Lake Konstanz</strain>
    </source>
</reference>
<feature type="region of interest" description="Disordered" evidence="1">
    <location>
        <begin position="667"/>
        <end position="745"/>
    </location>
</feature>
<feature type="compositionally biased region" description="Polar residues" evidence="1">
    <location>
        <begin position="548"/>
        <end position="559"/>
    </location>
</feature>
<feature type="region of interest" description="Disordered" evidence="1">
    <location>
        <begin position="1"/>
        <end position="36"/>
    </location>
</feature>
<organism evidence="2 3">
    <name type="scientific">Bodo saltans</name>
    <name type="common">Flagellated protozoan</name>
    <dbReference type="NCBI Taxonomy" id="75058"/>
    <lineage>
        <taxon>Eukaryota</taxon>
        <taxon>Discoba</taxon>
        <taxon>Euglenozoa</taxon>
        <taxon>Kinetoplastea</taxon>
        <taxon>Metakinetoplastina</taxon>
        <taxon>Eubodonida</taxon>
        <taxon>Bodonidae</taxon>
        <taxon>Bodo</taxon>
    </lineage>
</organism>
<evidence type="ECO:0000313" key="2">
    <source>
        <dbReference type="EMBL" id="CUF41002.1"/>
    </source>
</evidence>
<feature type="region of interest" description="Disordered" evidence="1">
    <location>
        <begin position="546"/>
        <end position="631"/>
    </location>
</feature>
<dbReference type="Proteomes" id="UP000051952">
    <property type="component" value="Unassembled WGS sequence"/>
</dbReference>
<feature type="compositionally biased region" description="Low complexity" evidence="1">
    <location>
        <begin position="184"/>
        <end position="195"/>
    </location>
</feature>